<dbReference type="InterPro" id="IPR030842">
    <property type="entry name" value="TF_NusA_bacterial"/>
</dbReference>
<dbReference type="InterPro" id="IPR013735">
    <property type="entry name" value="TF_NusA_N"/>
</dbReference>
<dbReference type="SUPFAM" id="SSF69705">
    <property type="entry name" value="Transcription factor NusA, N-terminal domain"/>
    <property type="match status" value="1"/>
</dbReference>
<keyword evidence="4 6" id="KW-0805">Transcription regulation</keyword>
<dbReference type="InterPro" id="IPR009019">
    <property type="entry name" value="KH_sf_prok-type"/>
</dbReference>
<feature type="domain" description="NusA-like second KH" evidence="9">
    <location>
        <begin position="285"/>
        <end position="346"/>
    </location>
</feature>
<reference evidence="10 11" key="1">
    <citation type="submission" date="2023-03" db="EMBL/GenBank/DDBJ databases">
        <title>Description of Hydrogenimonas sp. ISO32.</title>
        <authorList>
            <person name="Mino S."/>
            <person name="Fukazawa S."/>
            <person name="Sawabe T."/>
        </authorList>
    </citation>
    <scope>NUCLEOTIDE SEQUENCE [LARGE SCALE GENOMIC DNA]</scope>
    <source>
        <strain evidence="10 11">ISO32</strain>
    </source>
</reference>
<evidence type="ECO:0000256" key="5">
    <source>
        <dbReference type="ARBA" id="ARBA00023163"/>
    </source>
</evidence>
<dbReference type="Gene3D" id="2.40.50.140">
    <property type="entry name" value="Nucleic acid-binding proteins"/>
    <property type="match status" value="1"/>
</dbReference>
<evidence type="ECO:0000256" key="3">
    <source>
        <dbReference type="ARBA" id="ARBA00022884"/>
    </source>
</evidence>
<accession>A0ABM8FK80</accession>
<comment type="subcellular location">
    <subcellularLocation>
        <location evidence="6">Cytoplasm</location>
    </subcellularLocation>
</comment>
<dbReference type="Pfam" id="PF08529">
    <property type="entry name" value="NusA_N"/>
    <property type="match status" value="1"/>
</dbReference>
<keyword evidence="2 6" id="KW-0963">Cytoplasm</keyword>
<dbReference type="Pfam" id="PF26594">
    <property type="entry name" value="KH_NusA_2nd"/>
    <property type="match status" value="1"/>
</dbReference>
<keyword evidence="5 6" id="KW-0804">Transcription</keyword>
<dbReference type="PANTHER" id="PTHR22648">
    <property type="entry name" value="TRANSCRIPTION TERMINATION FACTOR NUSA"/>
    <property type="match status" value="1"/>
</dbReference>
<dbReference type="HAMAP" id="MF_00945_B">
    <property type="entry name" value="NusA_B"/>
    <property type="match status" value="1"/>
</dbReference>
<dbReference type="InterPro" id="IPR025249">
    <property type="entry name" value="TF_NusA_KH_1st"/>
</dbReference>
<evidence type="ECO:0000256" key="2">
    <source>
        <dbReference type="ARBA" id="ARBA00022490"/>
    </source>
</evidence>
<gene>
    <name evidence="6 10" type="primary">nusA</name>
    <name evidence="10" type="ORF">HCR_10230</name>
</gene>
<feature type="domain" description="Transcription factor NusA N-terminal" evidence="7">
    <location>
        <begin position="4"/>
        <end position="123"/>
    </location>
</feature>
<sequence length="373" mass="41382">MEKIIDIIDSIAHEKGLPPESAKEAFKTAVIQTAKRVICENCDFEVEIDEKHKHYNLYQKITVVENGDPRLVDEPDKYISLEEAKELDPDVELGDELTSEVNLEDYGRSAAAALYHEIEYHIQRFVEEQMFNKYKAMIGTIVNGPVTRVDSEQNTYIEIDEVRAVLPKRNRIKGESFRVGDTIKGILRYVGIDKKFGIHLEISRTMPKFLEELLRQEVPEIADGLVVIEKSARIPGERAKVALTATSPRVDPVGATVGVRGVRINAVSQELHGENIDCIEYSPIPEIFVARALSPAIISSVKIEEDKAIVTLPSDQKSKAIGKSGINIRLASMLTGYQIELNEIASTSAPSAEGGTEEEAQINPDALKALFGE</sequence>
<organism evidence="10 11">
    <name type="scientific">Hydrogenimonas cancrithermarum</name>
    <dbReference type="NCBI Taxonomy" id="2993563"/>
    <lineage>
        <taxon>Bacteria</taxon>
        <taxon>Pseudomonadati</taxon>
        <taxon>Campylobacterota</taxon>
        <taxon>Epsilonproteobacteria</taxon>
        <taxon>Campylobacterales</taxon>
        <taxon>Hydrogenimonadaceae</taxon>
        <taxon>Hydrogenimonas</taxon>
    </lineage>
</organism>
<dbReference type="Gene3D" id="3.30.1480.10">
    <property type="entry name" value="NusA, N-terminal domain"/>
    <property type="match status" value="1"/>
</dbReference>
<dbReference type="SUPFAM" id="SSF54814">
    <property type="entry name" value="Prokaryotic type KH domain (KH-domain type II)"/>
    <property type="match status" value="2"/>
</dbReference>
<dbReference type="CDD" id="cd02134">
    <property type="entry name" value="KH-II_NusA_rpt1"/>
    <property type="match status" value="1"/>
</dbReference>
<evidence type="ECO:0000259" key="7">
    <source>
        <dbReference type="Pfam" id="PF08529"/>
    </source>
</evidence>
<dbReference type="InterPro" id="IPR036555">
    <property type="entry name" value="NusA_N_sf"/>
</dbReference>
<dbReference type="InterPro" id="IPR058582">
    <property type="entry name" value="KH_NusA_2nd"/>
</dbReference>
<evidence type="ECO:0000259" key="8">
    <source>
        <dbReference type="Pfam" id="PF13184"/>
    </source>
</evidence>
<dbReference type="RefSeq" id="WP_286337892.1">
    <property type="nucleotide sequence ID" value="NZ_AP027370.1"/>
</dbReference>
<comment type="similarity">
    <text evidence="6">Belongs to the NusA family.</text>
</comment>
<evidence type="ECO:0000259" key="9">
    <source>
        <dbReference type="Pfam" id="PF26594"/>
    </source>
</evidence>
<dbReference type="Pfam" id="PF13184">
    <property type="entry name" value="KH_NusA_1st"/>
    <property type="match status" value="1"/>
</dbReference>
<dbReference type="CDD" id="cd22529">
    <property type="entry name" value="KH-II_NusA_rpt2"/>
    <property type="match status" value="1"/>
</dbReference>
<dbReference type="Proteomes" id="UP001321445">
    <property type="component" value="Chromosome"/>
</dbReference>
<dbReference type="InterPro" id="IPR015946">
    <property type="entry name" value="KH_dom-like_a/b"/>
</dbReference>
<feature type="domain" description="Transcription factor NusA first KH" evidence="8">
    <location>
        <begin position="204"/>
        <end position="281"/>
    </location>
</feature>
<evidence type="ECO:0000313" key="10">
    <source>
        <dbReference type="EMBL" id="BDY12711.1"/>
    </source>
</evidence>
<dbReference type="EMBL" id="AP027370">
    <property type="protein sequence ID" value="BDY12711.1"/>
    <property type="molecule type" value="Genomic_DNA"/>
</dbReference>
<protein>
    <recommendedName>
        <fullName evidence="6">Transcription termination/antitermination protein NusA</fullName>
    </recommendedName>
</protein>
<evidence type="ECO:0000256" key="4">
    <source>
        <dbReference type="ARBA" id="ARBA00023015"/>
    </source>
</evidence>
<dbReference type="NCBIfam" id="TIGR01953">
    <property type="entry name" value="NusA"/>
    <property type="match status" value="1"/>
</dbReference>
<proteinExistence type="inferred from homology"/>
<keyword evidence="3 6" id="KW-0694">RNA-binding</keyword>
<dbReference type="InterPro" id="IPR012340">
    <property type="entry name" value="NA-bd_OB-fold"/>
</dbReference>
<keyword evidence="6" id="KW-0889">Transcription antitermination</keyword>
<evidence type="ECO:0000256" key="6">
    <source>
        <dbReference type="HAMAP-Rule" id="MF_00945"/>
    </source>
</evidence>
<keyword evidence="1 6" id="KW-0806">Transcription termination</keyword>
<dbReference type="SUPFAM" id="SSF50249">
    <property type="entry name" value="Nucleic acid-binding proteins"/>
    <property type="match status" value="1"/>
</dbReference>
<dbReference type="PANTHER" id="PTHR22648:SF0">
    <property type="entry name" value="TRANSCRIPTION TERMINATION_ANTITERMINATION PROTEIN NUSA"/>
    <property type="match status" value="1"/>
</dbReference>
<comment type="subunit">
    <text evidence="6">Monomer. Binds directly to the core enzyme of the DNA-dependent RNA polymerase and to nascent RNA.</text>
</comment>
<comment type="function">
    <text evidence="6">Participates in both transcription termination and antitermination.</text>
</comment>
<keyword evidence="11" id="KW-1185">Reference proteome</keyword>
<dbReference type="Gene3D" id="3.30.300.20">
    <property type="match status" value="2"/>
</dbReference>
<evidence type="ECO:0000313" key="11">
    <source>
        <dbReference type="Proteomes" id="UP001321445"/>
    </source>
</evidence>
<evidence type="ECO:0000256" key="1">
    <source>
        <dbReference type="ARBA" id="ARBA00022472"/>
    </source>
</evidence>
<dbReference type="InterPro" id="IPR010213">
    <property type="entry name" value="TF_NusA"/>
</dbReference>
<name>A0ABM8FK80_9BACT</name>